<accession>A0A1G9C2T4</accession>
<dbReference type="OrthoDB" id="1957692at2"/>
<sequence>MLQNNIYTIFSTVIMAVFVIFIAYYTTVIISKKSNFYLQDRTVKILERTGISTHLNITIIQIADKVYILAVQNKNTTIIDSMDFEKWHEYRKNHYRPTQSNFASMFKNPFSKIIASTRTKAEISSKKKG</sequence>
<dbReference type="Proteomes" id="UP000198718">
    <property type="component" value="Unassembled WGS sequence"/>
</dbReference>
<feature type="transmembrane region" description="Helical" evidence="6">
    <location>
        <begin position="6"/>
        <end position="25"/>
    </location>
</feature>
<evidence type="ECO:0000256" key="6">
    <source>
        <dbReference type="SAM" id="Phobius"/>
    </source>
</evidence>
<keyword evidence="7" id="KW-0969">Cilium</keyword>
<keyword evidence="3 6" id="KW-0812">Transmembrane</keyword>
<dbReference type="RefSeq" id="WP_090552380.1">
    <property type="nucleotide sequence ID" value="NZ_FNFP01000002.1"/>
</dbReference>
<dbReference type="EMBL" id="FNFP01000002">
    <property type="protein sequence ID" value="SDK45754.1"/>
    <property type="molecule type" value="Genomic_DNA"/>
</dbReference>
<comment type="subcellular location">
    <subcellularLocation>
        <location evidence="1">Cell membrane</location>
    </subcellularLocation>
</comment>
<evidence type="ECO:0000256" key="4">
    <source>
        <dbReference type="ARBA" id="ARBA00022989"/>
    </source>
</evidence>
<proteinExistence type="predicted"/>
<dbReference type="STRING" id="393762.SAMN05660472_01339"/>
<keyword evidence="8" id="KW-1185">Reference proteome</keyword>
<evidence type="ECO:0000256" key="2">
    <source>
        <dbReference type="ARBA" id="ARBA00022475"/>
    </source>
</evidence>
<dbReference type="GO" id="GO:0044781">
    <property type="term" value="P:bacterial-type flagellum organization"/>
    <property type="evidence" value="ECO:0007669"/>
    <property type="project" value="InterPro"/>
</dbReference>
<dbReference type="AlphaFoldDB" id="A0A1G9C2T4"/>
<dbReference type="GO" id="GO:0016020">
    <property type="term" value="C:membrane"/>
    <property type="evidence" value="ECO:0007669"/>
    <property type="project" value="InterPro"/>
</dbReference>
<reference evidence="7 8" key="1">
    <citation type="submission" date="2016-10" db="EMBL/GenBank/DDBJ databases">
        <authorList>
            <person name="de Groot N.N."/>
        </authorList>
    </citation>
    <scope>NUCLEOTIDE SEQUENCE [LARGE SCALE GENOMIC DNA]</scope>
    <source>
        <strain evidence="7 8">DSM 18346</strain>
    </source>
</reference>
<keyword evidence="7" id="KW-0282">Flagellum</keyword>
<keyword evidence="5 6" id="KW-0472">Membrane</keyword>
<gene>
    <name evidence="7" type="ORF">SAMN05660472_01339</name>
</gene>
<evidence type="ECO:0000256" key="1">
    <source>
        <dbReference type="ARBA" id="ARBA00004236"/>
    </source>
</evidence>
<evidence type="ECO:0000313" key="7">
    <source>
        <dbReference type="EMBL" id="SDK45754.1"/>
    </source>
</evidence>
<dbReference type="Pfam" id="PF04347">
    <property type="entry name" value="FliO"/>
    <property type="match status" value="1"/>
</dbReference>
<keyword evidence="2" id="KW-1003">Cell membrane</keyword>
<evidence type="ECO:0000256" key="3">
    <source>
        <dbReference type="ARBA" id="ARBA00022692"/>
    </source>
</evidence>
<evidence type="ECO:0000313" key="8">
    <source>
        <dbReference type="Proteomes" id="UP000198718"/>
    </source>
</evidence>
<evidence type="ECO:0000256" key="5">
    <source>
        <dbReference type="ARBA" id="ARBA00023136"/>
    </source>
</evidence>
<keyword evidence="7" id="KW-0966">Cell projection</keyword>
<dbReference type="InterPro" id="IPR022781">
    <property type="entry name" value="Flagellar_biosynth_FliO"/>
</dbReference>
<organism evidence="7 8">
    <name type="scientific">Natronincola ferrireducens</name>
    <dbReference type="NCBI Taxonomy" id="393762"/>
    <lineage>
        <taxon>Bacteria</taxon>
        <taxon>Bacillati</taxon>
        <taxon>Bacillota</taxon>
        <taxon>Clostridia</taxon>
        <taxon>Peptostreptococcales</taxon>
        <taxon>Natronincolaceae</taxon>
        <taxon>Natronincola</taxon>
    </lineage>
</organism>
<protein>
    <submittedName>
        <fullName evidence="7">Flagellar biosynthesis protein, FliO</fullName>
    </submittedName>
</protein>
<keyword evidence="4 6" id="KW-1133">Transmembrane helix</keyword>
<name>A0A1G9C2T4_9FIRM</name>